<sequence length="156" mass="17123">KYEFYEQLVAQAAATLDGHRNWVSNLATISSMLHHSYRDSDDEKLQAVNWTGFYLTDRQSNSPNKLTLGPYQGKASLCGVAVNQRLPQVVGDVSTRDAYITCDPNTASEIVVPLIANGGKILGVLNVDSTKKFAFNEEDKIGLEALAQMVVDASDW</sequence>
<feature type="domain" description="GAF" evidence="1">
    <location>
        <begin position="40"/>
        <end position="148"/>
    </location>
</feature>
<name>A0A4P9ZY68_9FUNG</name>
<evidence type="ECO:0000259" key="1">
    <source>
        <dbReference type="Pfam" id="PF13185"/>
    </source>
</evidence>
<dbReference type="Gene3D" id="3.30.450.40">
    <property type="match status" value="1"/>
</dbReference>
<dbReference type="AlphaFoldDB" id="A0A4P9ZY68"/>
<feature type="non-terminal residue" evidence="2">
    <location>
        <position position="156"/>
    </location>
</feature>
<accession>A0A4P9ZY68</accession>
<protein>
    <submittedName>
        <fullName evidence="2">GAF domain-like protein</fullName>
    </submittedName>
</protein>
<proteinExistence type="predicted"/>
<dbReference type="EMBL" id="ML002418">
    <property type="protein sequence ID" value="RKP38001.1"/>
    <property type="molecule type" value="Genomic_DNA"/>
</dbReference>
<feature type="non-terminal residue" evidence="2">
    <location>
        <position position="1"/>
    </location>
</feature>
<evidence type="ECO:0000313" key="2">
    <source>
        <dbReference type="EMBL" id="RKP38001.1"/>
    </source>
</evidence>
<keyword evidence="3" id="KW-1185">Reference proteome</keyword>
<dbReference type="STRING" id="215637.A0A4P9ZY68"/>
<organism evidence="2 3">
    <name type="scientific">Dimargaris cristalligena</name>
    <dbReference type="NCBI Taxonomy" id="215637"/>
    <lineage>
        <taxon>Eukaryota</taxon>
        <taxon>Fungi</taxon>
        <taxon>Fungi incertae sedis</taxon>
        <taxon>Zoopagomycota</taxon>
        <taxon>Kickxellomycotina</taxon>
        <taxon>Dimargaritomycetes</taxon>
        <taxon>Dimargaritales</taxon>
        <taxon>Dimargaritaceae</taxon>
        <taxon>Dimargaris</taxon>
    </lineage>
</organism>
<dbReference type="Pfam" id="PF13185">
    <property type="entry name" value="GAF_2"/>
    <property type="match status" value="1"/>
</dbReference>
<dbReference type="SUPFAM" id="SSF55781">
    <property type="entry name" value="GAF domain-like"/>
    <property type="match status" value="1"/>
</dbReference>
<evidence type="ECO:0000313" key="3">
    <source>
        <dbReference type="Proteomes" id="UP000268162"/>
    </source>
</evidence>
<dbReference type="InterPro" id="IPR029016">
    <property type="entry name" value="GAF-like_dom_sf"/>
</dbReference>
<dbReference type="InterPro" id="IPR003018">
    <property type="entry name" value="GAF"/>
</dbReference>
<reference evidence="3" key="1">
    <citation type="journal article" date="2018" name="Nat. Microbiol.">
        <title>Leveraging single-cell genomics to expand the fungal tree of life.</title>
        <authorList>
            <person name="Ahrendt S.R."/>
            <person name="Quandt C.A."/>
            <person name="Ciobanu D."/>
            <person name="Clum A."/>
            <person name="Salamov A."/>
            <person name="Andreopoulos B."/>
            <person name="Cheng J.F."/>
            <person name="Woyke T."/>
            <person name="Pelin A."/>
            <person name="Henrissat B."/>
            <person name="Reynolds N.K."/>
            <person name="Benny G.L."/>
            <person name="Smith M.E."/>
            <person name="James T.Y."/>
            <person name="Grigoriev I.V."/>
        </authorList>
    </citation>
    <scope>NUCLEOTIDE SEQUENCE [LARGE SCALE GENOMIC DNA]</scope>
    <source>
        <strain evidence="3">RSA 468</strain>
    </source>
</reference>
<gene>
    <name evidence="2" type="ORF">BJ085DRAFT_2045</name>
</gene>
<dbReference type="Proteomes" id="UP000268162">
    <property type="component" value="Unassembled WGS sequence"/>
</dbReference>